<dbReference type="Proteomes" id="UP000437017">
    <property type="component" value="Unassembled WGS sequence"/>
</dbReference>
<accession>A0A643C5C6</accession>
<protein>
    <submittedName>
        <fullName evidence="2">Uncharacterized protein</fullName>
    </submittedName>
</protein>
<gene>
    <name evidence="2" type="ORF">E2I00_016317</name>
</gene>
<proteinExistence type="predicted"/>
<feature type="compositionally biased region" description="Pro residues" evidence="1">
    <location>
        <begin position="17"/>
        <end position="27"/>
    </location>
</feature>
<sequence length="125" mass="13550">QRPGHQGRSAVGAPAEPETPGPTPPEGGPKEPERLPAQGQSHLSDREEHTWHSQPRASERPYRQAAGPPPRRPSMNPDLNGKPVLPSSLRILCTRCWSCALFLASWGPAHSPPAPLAFLHEPSNQ</sequence>
<dbReference type="EMBL" id="SGJD01002548">
    <property type="protein sequence ID" value="KAB0395232.1"/>
    <property type="molecule type" value="Genomic_DNA"/>
</dbReference>
<organism evidence="2 3">
    <name type="scientific">Balaenoptera physalus</name>
    <name type="common">Fin whale</name>
    <name type="synonym">Balaena physalus</name>
    <dbReference type="NCBI Taxonomy" id="9770"/>
    <lineage>
        <taxon>Eukaryota</taxon>
        <taxon>Metazoa</taxon>
        <taxon>Chordata</taxon>
        <taxon>Craniata</taxon>
        <taxon>Vertebrata</taxon>
        <taxon>Euteleostomi</taxon>
        <taxon>Mammalia</taxon>
        <taxon>Eutheria</taxon>
        <taxon>Laurasiatheria</taxon>
        <taxon>Artiodactyla</taxon>
        <taxon>Whippomorpha</taxon>
        <taxon>Cetacea</taxon>
        <taxon>Mysticeti</taxon>
        <taxon>Balaenopteridae</taxon>
        <taxon>Balaenoptera</taxon>
    </lineage>
</organism>
<keyword evidence="3" id="KW-1185">Reference proteome</keyword>
<evidence type="ECO:0000256" key="1">
    <source>
        <dbReference type="SAM" id="MobiDB-lite"/>
    </source>
</evidence>
<feature type="region of interest" description="Disordered" evidence="1">
    <location>
        <begin position="1"/>
        <end position="85"/>
    </location>
</feature>
<comment type="caution">
    <text evidence="2">The sequence shown here is derived from an EMBL/GenBank/DDBJ whole genome shotgun (WGS) entry which is preliminary data.</text>
</comment>
<dbReference type="AlphaFoldDB" id="A0A643C5C6"/>
<evidence type="ECO:0000313" key="3">
    <source>
        <dbReference type="Proteomes" id="UP000437017"/>
    </source>
</evidence>
<name>A0A643C5C6_BALPH</name>
<reference evidence="2 3" key="1">
    <citation type="journal article" date="2019" name="PLoS ONE">
        <title>Genomic analyses reveal an absence of contemporary introgressive admixture between fin whales and blue whales, despite known hybrids.</title>
        <authorList>
            <person name="Westbury M.V."/>
            <person name="Petersen B."/>
            <person name="Lorenzen E.D."/>
        </authorList>
    </citation>
    <scope>NUCLEOTIDE SEQUENCE [LARGE SCALE GENOMIC DNA]</scope>
    <source>
        <strain evidence="2">FinWhale-01</strain>
    </source>
</reference>
<feature type="compositionally biased region" description="Basic and acidic residues" evidence="1">
    <location>
        <begin position="43"/>
        <end position="62"/>
    </location>
</feature>
<evidence type="ECO:0000313" key="2">
    <source>
        <dbReference type="EMBL" id="KAB0395232.1"/>
    </source>
</evidence>
<dbReference type="OrthoDB" id="10656436at2759"/>
<feature type="non-terminal residue" evidence="2">
    <location>
        <position position="1"/>
    </location>
</feature>